<feature type="chain" id="PRO_5032784384" evidence="3">
    <location>
        <begin position="21"/>
        <end position="221"/>
    </location>
</feature>
<reference evidence="4 5" key="1">
    <citation type="submission" date="2020-08" db="EMBL/GenBank/DDBJ databases">
        <title>Emergence of ISAba1-mediated novel tet(X) in Acinetobacter variabilis from a chicken farm.</title>
        <authorList>
            <person name="Peng K."/>
            <person name="Li R."/>
        </authorList>
    </citation>
    <scope>NUCLEOTIDE SEQUENCE [LARGE SCALE GENOMIC DNA]</scope>
    <source>
        <strain evidence="4 5">XM9F202-2</strain>
    </source>
</reference>
<accession>A0A7T8APW0</accession>
<keyword evidence="2 3" id="KW-0732">Signal</keyword>
<evidence type="ECO:0000313" key="4">
    <source>
        <dbReference type="EMBL" id="QQN86934.1"/>
    </source>
</evidence>
<dbReference type="EMBL" id="CP060811">
    <property type="protein sequence ID" value="QQN86934.1"/>
    <property type="molecule type" value="Genomic_DNA"/>
</dbReference>
<name>A0A7T8APW0_9GAMM</name>
<feature type="signal peptide" evidence="3">
    <location>
        <begin position="1"/>
        <end position="20"/>
    </location>
</feature>
<dbReference type="AlphaFoldDB" id="A0A7T8APW0"/>
<dbReference type="PANTHER" id="PTHR38108:SF1">
    <property type="entry name" value="UPF0319 PROTEIN YCCT"/>
    <property type="match status" value="1"/>
</dbReference>
<dbReference type="RefSeq" id="WP_200228644.1">
    <property type="nucleotide sequence ID" value="NZ_CP060811.1"/>
</dbReference>
<protein>
    <submittedName>
        <fullName evidence="4">DUF2057 domain-containing protein</fullName>
    </submittedName>
</protein>
<gene>
    <name evidence="4" type="ORF">IAQ69_08555</name>
</gene>
<dbReference type="GeneID" id="89665849"/>
<evidence type="ECO:0000313" key="5">
    <source>
        <dbReference type="Proteomes" id="UP000596079"/>
    </source>
</evidence>
<evidence type="ECO:0000256" key="3">
    <source>
        <dbReference type="SAM" id="SignalP"/>
    </source>
</evidence>
<comment type="similarity">
    <text evidence="1">Belongs to the UPF0319 family.</text>
</comment>
<dbReference type="InterPro" id="IPR018635">
    <property type="entry name" value="UPF0319"/>
</dbReference>
<dbReference type="Pfam" id="PF09829">
    <property type="entry name" value="DUF2057"/>
    <property type="match status" value="1"/>
</dbReference>
<dbReference type="PANTHER" id="PTHR38108">
    <property type="entry name" value="UPF0319 PROTEIN YCCT"/>
    <property type="match status" value="1"/>
</dbReference>
<sequence length="221" mass="24129">MDLRITAAVVALLSSTSAFSAVTLTVPEEIKIIAVNDQEVRSGLLRSDQTYKLDAGTNAISVRYTEFFQHNDNSHDILKSGVVTVKTPELKDGEAYKLALINAPKNFDEAKKYKDQPIIGLYDAKNQLLVQQAGAKDAAKPLLGQSVLGKSVDLTTNKVITPTNQPAAVYTQTASTPNVATANVRENVSVGQLDQQLIQLWKQASKAERQKFMNWLGEQAN</sequence>
<proteinExistence type="inferred from homology"/>
<evidence type="ECO:0000256" key="1">
    <source>
        <dbReference type="ARBA" id="ARBA00008490"/>
    </source>
</evidence>
<evidence type="ECO:0000256" key="2">
    <source>
        <dbReference type="ARBA" id="ARBA00022729"/>
    </source>
</evidence>
<dbReference type="Proteomes" id="UP000596079">
    <property type="component" value="Chromosome"/>
</dbReference>
<organism evidence="4 5">
    <name type="scientific">Acinetobacter variabilis</name>
    <dbReference type="NCBI Taxonomy" id="70346"/>
    <lineage>
        <taxon>Bacteria</taxon>
        <taxon>Pseudomonadati</taxon>
        <taxon>Pseudomonadota</taxon>
        <taxon>Gammaproteobacteria</taxon>
        <taxon>Moraxellales</taxon>
        <taxon>Moraxellaceae</taxon>
        <taxon>Acinetobacter</taxon>
    </lineage>
</organism>